<dbReference type="EMBL" id="BOMW01000064">
    <property type="protein sequence ID" value="GIF08492.1"/>
    <property type="molecule type" value="Genomic_DNA"/>
</dbReference>
<keyword evidence="1" id="KW-0560">Oxidoreductase</keyword>
<dbReference type="GO" id="GO:0042602">
    <property type="term" value="F:riboflavin reductase (NADPH) activity"/>
    <property type="evidence" value="ECO:0007669"/>
    <property type="project" value="TreeGrafter"/>
</dbReference>
<evidence type="ECO:0000259" key="2">
    <source>
        <dbReference type="SMART" id="SM00903"/>
    </source>
</evidence>
<dbReference type="RefSeq" id="WP_203683848.1">
    <property type="nucleotide sequence ID" value="NZ_BOMW01000064.1"/>
</dbReference>
<dbReference type="AlphaFoldDB" id="A0A919NCV6"/>
<name>A0A919NCV6_9ACTN</name>
<dbReference type="InterPro" id="IPR012349">
    <property type="entry name" value="Split_barrel_FMN-bd"/>
</dbReference>
<evidence type="ECO:0000256" key="1">
    <source>
        <dbReference type="ARBA" id="ARBA00023002"/>
    </source>
</evidence>
<dbReference type="PANTHER" id="PTHR30466:SF1">
    <property type="entry name" value="FMN REDUCTASE (NADH) RUTF"/>
    <property type="match status" value="1"/>
</dbReference>
<organism evidence="3 4">
    <name type="scientific">Actinoplanes siamensis</name>
    <dbReference type="NCBI Taxonomy" id="1223317"/>
    <lineage>
        <taxon>Bacteria</taxon>
        <taxon>Bacillati</taxon>
        <taxon>Actinomycetota</taxon>
        <taxon>Actinomycetes</taxon>
        <taxon>Micromonosporales</taxon>
        <taxon>Micromonosporaceae</taxon>
        <taxon>Actinoplanes</taxon>
    </lineage>
</organism>
<comment type="caution">
    <text evidence="3">The sequence shown here is derived from an EMBL/GenBank/DDBJ whole genome shotgun (WGS) entry which is preliminary data.</text>
</comment>
<dbReference type="SUPFAM" id="SSF50475">
    <property type="entry name" value="FMN-binding split barrel"/>
    <property type="match status" value="1"/>
</dbReference>
<dbReference type="Gene3D" id="2.30.110.10">
    <property type="entry name" value="Electron Transport, Fmn-binding Protein, Chain A"/>
    <property type="match status" value="1"/>
</dbReference>
<dbReference type="InterPro" id="IPR002563">
    <property type="entry name" value="Flavin_Rdtase-like_dom"/>
</dbReference>
<gene>
    <name evidence="3" type="ORF">Asi03nite_60300</name>
</gene>
<sequence>MNGTSWSYDVTDAAALRRGFAAFATGVTIVAVGGEHMHGMTANAFASVSLEPPLVLVCVDREALMHTRLPAATGFGISVLAAGQEEIARHFASRRRPLGAAQFESVDWVPGPVTGAPLIAGALATFECELWRTCDGGDHTIFIGEVVFMDRDTDRDALLFLNGRFTDTSGPVEANR</sequence>
<dbReference type="SMART" id="SM00903">
    <property type="entry name" value="Flavin_Reduct"/>
    <property type="match status" value="1"/>
</dbReference>
<dbReference type="GO" id="GO:0010181">
    <property type="term" value="F:FMN binding"/>
    <property type="evidence" value="ECO:0007669"/>
    <property type="project" value="InterPro"/>
</dbReference>
<dbReference type="Proteomes" id="UP000629619">
    <property type="component" value="Unassembled WGS sequence"/>
</dbReference>
<dbReference type="PANTHER" id="PTHR30466">
    <property type="entry name" value="FLAVIN REDUCTASE"/>
    <property type="match status" value="1"/>
</dbReference>
<accession>A0A919NCV6</accession>
<proteinExistence type="predicted"/>
<dbReference type="Pfam" id="PF01613">
    <property type="entry name" value="Flavin_Reduct"/>
    <property type="match status" value="1"/>
</dbReference>
<feature type="domain" description="Flavin reductase like" evidence="2">
    <location>
        <begin position="20"/>
        <end position="167"/>
    </location>
</feature>
<reference evidence="3" key="1">
    <citation type="submission" date="2021-01" db="EMBL/GenBank/DDBJ databases">
        <title>Whole genome shotgun sequence of Actinoplanes siamensis NBRC 109076.</title>
        <authorList>
            <person name="Komaki H."/>
            <person name="Tamura T."/>
        </authorList>
    </citation>
    <scope>NUCLEOTIDE SEQUENCE</scope>
    <source>
        <strain evidence="3">NBRC 109076</strain>
    </source>
</reference>
<keyword evidence="4" id="KW-1185">Reference proteome</keyword>
<dbReference type="InterPro" id="IPR050268">
    <property type="entry name" value="NADH-dep_flavin_reductase"/>
</dbReference>
<protein>
    <submittedName>
        <fullName evidence="3">Oxidoreductase</fullName>
    </submittedName>
</protein>
<evidence type="ECO:0000313" key="4">
    <source>
        <dbReference type="Proteomes" id="UP000629619"/>
    </source>
</evidence>
<dbReference type="GO" id="GO:0006208">
    <property type="term" value="P:pyrimidine nucleobase catabolic process"/>
    <property type="evidence" value="ECO:0007669"/>
    <property type="project" value="TreeGrafter"/>
</dbReference>
<evidence type="ECO:0000313" key="3">
    <source>
        <dbReference type="EMBL" id="GIF08492.1"/>
    </source>
</evidence>